<name>A0A6H5G4P1_9HEMI</name>
<evidence type="ECO:0000313" key="2">
    <source>
        <dbReference type="Proteomes" id="UP000479000"/>
    </source>
</evidence>
<accession>A0A6H5G4P1</accession>
<evidence type="ECO:0000313" key="1">
    <source>
        <dbReference type="EMBL" id="CAA9997729.1"/>
    </source>
</evidence>
<protein>
    <submittedName>
        <fullName evidence="1">Uncharacterized protein</fullName>
    </submittedName>
</protein>
<sequence>MRTMPLGFQATRKGWPAISLLFRLRRVLGGAKLFRSSRSYIFMFTSLADDNKHFRTPSPNIERQLEIVRVAVAVGAAKFYFCFFISEGIVYLRCPCTTRLLVVRPRQFIALIGRDESINNSDEYQWRSKQRSYDHPMITLTPTAGNRIDKNRFRPARWLRLLIDLMKEHRNFPIMELGKKVVVVVVVLSVGFVTLSERKVLPVPFECHMGAGTLSNSHHAARTLPNLPAVVQGLLRPTSYLVYDRLTNCAQVQLSQMCRPYPRMCQMRRHVTARRRVIGSGNKKQLAQEAILSKTVKRRICPSLDLASVRPVARRLVLTNNCPIPRTFGKDVCFGDAFLLSSLQSAIRPG</sequence>
<organism evidence="1 2">
    <name type="scientific">Nesidiocoris tenuis</name>
    <dbReference type="NCBI Taxonomy" id="355587"/>
    <lineage>
        <taxon>Eukaryota</taxon>
        <taxon>Metazoa</taxon>
        <taxon>Ecdysozoa</taxon>
        <taxon>Arthropoda</taxon>
        <taxon>Hexapoda</taxon>
        <taxon>Insecta</taxon>
        <taxon>Pterygota</taxon>
        <taxon>Neoptera</taxon>
        <taxon>Paraneoptera</taxon>
        <taxon>Hemiptera</taxon>
        <taxon>Heteroptera</taxon>
        <taxon>Panheteroptera</taxon>
        <taxon>Cimicomorpha</taxon>
        <taxon>Miridae</taxon>
        <taxon>Dicyphina</taxon>
        <taxon>Nesidiocoris</taxon>
    </lineage>
</organism>
<reference evidence="1 2" key="1">
    <citation type="submission" date="2020-02" db="EMBL/GenBank/DDBJ databases">
        <authorList>
            <person name="Ferguson B K."/>
        </authorList>
    </citation>
    <scope>NUCLEOTIDE SEQUENCE [LARGE SCALE GENOMIC DNA]</scope>
</reference>
<gene>
    <name evidence="1" type="ORF">NTEN_LOCUS4023</name>
</gene>
<dbReference type="EMBL" id="CADCXU010005920">
    <property type="protein sequence ID" value="CAA9997729.1"/>
    <property type="molecule type" value="Genomic_DNA"/>
</dbReference>
<dbReference type="Proteomes" id="UP000479000">
    <property type="component" value="Unassembled WGS sequence"/>
</dbReference>
<keyword evidence="2" id="KW-1185">Reference proteome</keyword>
<proteinExistence type="predicted"/>
<dbReference type="AlphaFoldDB" id="A0A6H5G4P1"/>